<comment type="caution">
    <text evidence="5">The sequence shown here is derived from an EMBL/GenBank/DDBJ whole genome shotgun (WGS) entry which is preliminary data.</text>
</comment>
<feature type="region of interest" description="Disordered" evidence="3">
    <location>
        <begin position="1240"/>
        <end position="1293"/>
    </location>
</feature>
<feature type="region of interest" description="Disordered" evidence="3">
    <location>
        <begin position="632"/>
        <end position="682"/>
    </location>
</feature>
<feature type="compositionally biased region" description="Pro residues" evidence="3">
    <location>
        <begin position="637"/>
        <end position="655"/>
    </location>
</feature>
<feature type="region of interest" description="Disordered" evidence="3">
    <location>
        <begin position="260"/>
        <end position="293"/>
    </location>
</feature>
<dbReference type="EMBL" id="WIUZ02000004">
    <property type="protein sequence ID" value="KAF9787982.1"/>
    <property type="molecule type" value="Genomic_DNA"/>
</dbReference>
<feature type="compositionally biased region" description="Basic and acidic residues" evidence="3">
    <location>
        <begin position="878"/>
        <end position="893"/>
    </location>
</feature>
<protein>
    <recommendedName>
        <fullName evidence="4">RING-type domain-containing protein</fullName>
    </recommendedName>
</protein>
<feature type="compositionally biased region" description="Basic and acidic residues" evidence="3">
    <location>
        <begin position="579"/>
        <end position="590"/>
    </location>
</feature>
<dbReference type="GO" id="GO:0008270">
    <property type="term" value="F:zinc ion binding"/>
    <property type="evidence" value="ECO:0007669"/>
    <property type="project" value="UniProtKB-KW"/>
</dbReference>
<evidence type="ECO:0000256" key="1">
    <source>
        <dbReference type="PROSITE-ProRule" id="PRU00175"/>
    </source>
</evidence>
<reference evidence="5" key="1">
    <citation type="journal article" date="2020" name="Nat. Commun.">
        <title>Large-scale genome sequencing of mycorrhizal fungi provides insights into the early evolution of symbiotic traits.</title>
        <authorList>
            <person name="Miyauchi S."/>
            <person name="Kiss E."/>
            <person name="Kuo A."/>
            <person name="Drula E."/>
            <person name="Kohler A."/>
            <person name="Sanchez-Garcia M."/>
            <person name="Morin E."/>
            <person name="Andreopoulos B."/>
            <person name="Barry K.W."/>
            <person name="Bonito G."/>
            <person name="Buee M."/>
            <person name="Carver A."/>
            <person name="Chen C."/>
            <person name="Cichocki N."/>
            <person name="Clum A."/>
            <person name="Culley D."/>
            <person name="Crous P.W."/>
            <person name="Fauchery L."/>
            <person name="Girlanda M."/>
            <person name="Hayes R.D."/>
            <person name="Keri Z."/>
            <person name="LaButti K."/>
            <person name="Lipzen A."/>
            <person name="Lombard V."/>
            <person name="Magnuson J."/>
            <person name="Maillard F."/>
            <person name="Murat C."/>
            <person name="Nolan M."/>
            <person name="Ohm R.A."/>
            <person name="Pangilinan J."/>
            <person name="Pereira M.F."/>
            <person name="Perotto S."/>
            <person name="Peter M."/>
            <person name="Pfister S."/>
            <person name="Riley R."/>
            <person name="Sitrit Y."/>
            <person name="Stielow J.B."/>
            <person name="Szollosi G."/>
            <person name="Zifcakova L."/>
            <person name="Stursova M."/>
            <person name="Spatafora J.W."/>
            <person name="Tedersoo L."/>
            <person name="Vaario L.M."/>
            <person name="Yamada A."/>
            <person name="Yan M."/>
            <person name="Wang P."/>
            <person name="Xu J."/>
            <person name="Bruns T."/>
            <person name="Baldrian P."/>
            <person name="Vilgalys R."/>
            <person name="Dunand C."/>
            <person name="Henrissat B."/>
            <person name="Grigoriev I.V."/>
            <person name="Hibbett D."/>
            <person name="Nagy L.G."/>
            <person name="Martin F.M."/>
        </authorList>
    </citation>
    <scope>NUCLEOTIDE SEQUENCE</scope>
    <source>
        <strain evidence="5">UH-Tt-Lm1</strain>
    </source>
</reference>
<dbReference type="GO" id="GO:0061630">
    <property type="term" value="F:ubiquitin protein ligase activity"/>
    <property type="evidence" value="ECO:0007669"/>
    <property type="project" value="TreeGrafter"/>
</dbReference>
<feature type="compositionally biased region" description="Basic and acidic residues" evidence="3">
    <location>
        <begin position="465"/>
        <end position="487"/>
    </location>
</feature>
<feature type="compositionally biased region" description="Low complexity" evidence="3">
    <location>
        <begin position="1001"/>
        <end position="1016"/>
    </location>
</feature>
<accession>A0A9P6HIB9</accession>
<dbReference type="Gene3D" id="3.30.40.10">
    <property type="entry name" value="Zinc/RING finger domain, C3HC4 (zinc finger)"/>
    <property type="match status" value="1"/>
</dbReference>
<gene>
    <name evidence="5" type="ORF">BJ322DRAFT_1046327</name>
</gene>
<feature type="compositionally biased region" description="Pro residues" evidence="3">
    <location>
        <begin position="104"/>
        <end position="113"/>
    </location>
</feature>
<evidence type="ECO:0000313" key="5">
    <source>
        <dbReference type="EMBL" id="KAF9787982.1"/>
    </source>
</evidence>
<feature type="region of interest" description="Disordered" evidence="3">
    <location>
        <begin position="543"/>
        <end position="618"/>
    </location>
</feature>
<reference evidence="5" key="2">
    <citation type="submission" date="2020-11" db="EMBL/GenBank/DDBJ databases">
        <authorList>
            <consortium name="DOE Joint Genome Institute"/>
            <person name="Kuo A."/>
            <person name="Miyauchi S."/>
            <person name="Kiss E."/>
            <person name="Drula E."/>
            <person name="Kohler A."/>
            <person name="Sanchez-Garcia M."/>
            <person name="Andreopoulos B."/>
            <person name="Barry K.W."/>
            <person name="Bonito G."/>
            <person name="Buee M."/>
            <person name="Carver A."/>
            <person name="Chen C."/>
            <person name="Cichocki N."/>
            <person name="Clum A."/>
            <person name="Culley D."/>
            <person name="Crous P.W."/>
            <person name="Fauchery L."/>
            <person name="Girlanda M."/>
            <person name="Hayes R."/>
            <person name="Keri Z."/>
            <person name="Labutti K."/>
            <person name="Lipzen A."/>
            <person name="Lombard V."/>
            <person name="Magnuson J."/>
            <person name="Maillard F."/>
            <person name="Morin E."/>
            <person name="Murat C."/>
            <person name="Nolan M."/>
            <person name="Ohm R."/>
            <person name="Pangilinan J."/>
            <person name="Pereira M."/>
            <person name="Perotto S."/>
            <person name="Peter M."/>
            <person name="Riley R."/>
            <person name="Sitrit Y."/>
            <person name="Stielow B."/>
            <person name="Szollosi G."/>
            <person name="Zifcakova L."/>
            <person name="Stursova M."/>
            <person name="Spatafora J.W."/>
            <person name="Tedersoo L."/>
            <person name="Vaario L.-M."/>
            <person name="Yamada A."/>
            <person name="Yan M."/>
            <person name="Wang P."/>
            <person name="Xu J."/>
            <person name="Bruns T."/>
            <person name="Baldrian P."/>
            <person name="Vilgalys R."/>
            <person name="Henrissat B."/>
            <person name="Grigoriev I.V."/>
            <person name="Hibbett D."/>
            <person name="Nagy L.G."/>
            <person name="Martin F.M."/>
        </authorList>
    </citation>
    <scope>NUCLEOTIDE SEQUENCE</scope>
    <source>
        <strain evidence="5">UH-Tt-Lm1</strain>
    </source>
</reference>
<feature type="compositionally biased region" description="Polar residues" evidence="3">
    <location>
        <begin position="608"/>
        <end position="617"/>
    </location>
</feature>
<dbReference type="PANTHER" id="PTHR46171:SF3">
    <property type="entry name" value="GH10160P"/>
    <property type="match status" value="1"/>
</dbReference>
<evidence type="ECO:0000256" key="2">
    <source>
        <dbReference type="SAM" id="Coils"/>
    </source>
</evidence>
<feature type="compositionally biased region" description="Polar residues" evidence="3">
    <location>
        <begin position="151"/>
        <end position="170"/>
    </location>
</feature>
<feature type="region of interest" description="Disordered" evidence="3">
    <location>
        <begin position="1"/>
        <end position="170"/>
    </location>
</feature>
<keyword evidence="2" id="KW-0175">Coiled coil</keyword>
<dbReference type="InterPro" id="IPR001841">
    <property type="entry name" value="Znf_RING"/>
</dbReference>
<keyword evidence="1" id="KW-0479">Metal-binding</keyword>
<keyword evidence="1" id="KW-0863">Zinc-finger</keyword>
<keyword evidence="6" id="KW-1185">Reference proteome</keyword>
<keyword evidence="1" id="KW-0862">Zinc</keyword>
<feature type="region of interest" description="Disordered" evidence="3">
    <location>
        <begin position="372"/>
        <end position="414"/>
    </location>
</feature>
<evidence type="ECO:0000259" key="4">
    <source>
        <dbReference type="PROSITE" id="PS50089"/>
    </source>
</evidence>
<feature type="region of interest" description="Disordered" evidence="3">
    <location>
        <begin position="189"/>
        <end position="223"/>
    </location>
</feature>
<dbReference type="Proteomes" id="UP000736335">
    <property type="component" value="Unassembled WGS sequence"/>
</dbReference>
<feature type="compositionally biased region" description="Polar residues" evidence="3">
    <location>
        <begin position="1017"/>
        <end position="1026"/>
    </location>
</feature>
<dbReference type="OrthoDB" id="8062037at2759"/>
<proteinExistence type="predicted"/>
<feature type="compositionally biased region" description="Basic and acidic residues" evidence="3">
    <location>
        <begin position="913"/>
        <end position="925"/>
    </location>
</feature>
<evidence type="ECO:0000313" key="6">
    <source>
        <dbReference type="Proteomes" id="UP000736335"/>
    </source>
</evidence>
<feature type="compositionally biased region" description="Polar residues" evidence="3">
    <location>
        <begin position="40"/>
        <end position="51"/>
    </location>
</feature>
<feature type="coiled-coil region" evidence="2">
    <location>
        <begin position="731"/>
        <end position="762"/>
    </location>
</feature>
<feature type="compositionally biased region" description="Low complexity" evidence="3">
    <location>
        <begin position="1061"/>
        <end position="1074"/>
    </location>
</feature>
<dbReference type="PROSITE" id="PS50089">
    <property type="entry name" value="ZF_RING_2"/>
    <property type="match status" value="1"/>
</dbReference>
<feature type="region of interest" description="Disordered" evidence="3">
    <location>
        <begin position="498"/>
        <end position="517"/>
    </location>
</feature>
<evidence type="ECO:0000256" key="3">
    <source>
        <dbReference type="SAM" id="MobiDB-lite"/>
    </source>
</evidence>
<feature type="compositionally biased region" description="Basic and acidic residues" evidence="3">
    <location>
        <begin position="262"/>
        <end position="279"/>
    </location>
</feature>
<dbReference type="PANTHER" id="PTHR46171">
    <property type="entry name" value="GH10160P"/>
    <property type="match status" value="1"/>
</dbReference>
<dbReference type="Pfam" id="PF13639">
    <property type="entry name" value="zf-RING_2"/>
    <property type="match status" value="1"/>
</dbReference>
<name>A0A9P6HIB9_9AGAM</name>
<dbReference type="InterPro" id="IPR013083">
    <property type="entry name" value="Znf_RING/FYVE/PHD"/>
</dbReference>
<feature type="domain" description="RING-type" evidence="4">
    <location>
        <begin position="1194"/>
        <end position="1236"/>
    </location>
</feature>
<feature type="compositionally biased region" description="Polar residues" evidence="3">
    <location>
        <begin position="895"/>
        <end position="910"/>
    </location>
</feature>
<dbReference type="SUPFAM" id="SSF57850">
    <property type="entry name" value="RING/U-box"/>
    <property type="match status" value="1"/>
</dbReference>
<sequence length="1302" mass="145421">MSDQYLAQIRVGLGQPGPSSSMAPKRPFQELENGGEEIQDSSPGCPSTAGASPNKRARSEGSPPADASGSGSSHTLTGSSSSSAHMPVQPPTEFDVLSTEAIPDPRPPPPTLPSPTHLLTASNHLPMPTRSPLVDMHHSSVLPVPYPSLSTQSTFPHHPASSPSGTSFESTLQRAHDFELQIAAIREDITNSGASPTGRFPPTEPSRQSHSPLAPRTSHEPDLPSVEQFLNDIRSRSPPSSNSTMQTLVARRERLLSTLSLLRRERRERQSVDREETSRTRSPPAHGFYPVDVPRSPQLPQYLQLYEHILNDHLSGGIEGNYLPFDPFYIGQAPLVDPELDPLPLGLERELAEGVFHAAAITRHRPFYPAREEPRTARPRAWTTQSSPRTLFPHRSSRLDDGPPAHSTWTSSTRIPPVLSTTETETRLGRRRIPEFVGEQLDPDPWVLTRWPADAEPGATWSDRSTQRQHDHGWLPDRDRTRERDEELRQRTLARINESASLLRSSPSSPPPASYWYGGHHDATTFVPPTNQNVVDALLERTPDAPHRLEGPTSLNSILQSERRARRLPERYASASVHSGRDRELREREGQPTSSSALPSFADFRTRSGFTPNTGQDVASPFLRMFRSENSSRPTIFRPPSPHLAPSRASPPPQAPVSTAGRTDVTSIAGPSPPSPDPADTTSVLRNIDLSAYTGGPFRASLSTFREMTRRRERSEPRTQRYWDHELDRERDREIERELDLERELDRERERQRERQIELMREESMLQSMLNRRRTASTQTRAEEPDAFAAIPLPDPDARFRRIMEPPIRPAPRALDSTIHPSFPMPSPQSPRLPPTTSFGVERRDTAMWNDPLPELNRTPSFHQRRRLPVPLPIQRQREVENLSSRTHTDHLRPRTSSSPWPAYENSSYTEARVQREPGRSRRELHELLARRTRIEVVRRLSEEAHVSGPPSTAATTTVIPPPDIPSWDIGMVDFECPIFEEAGLRVGVQERAEIFGHPVPHAGPSSAQSGPAAVPNSEQQSSTSGLPRGLFRAPRIYHNRDLNPTNTSILGPDLVRRRTPPTSRSPTRGDTPSNVGSSTSAETAGPVNSTNTRSTTRAPRRAGRHRYISDYSGYHGFPFDIFDAPGSRRYANRMRNMGDYVRDEDFDDSFEGLMNLSAALGEVKQRNTPSHIIANLPSGKYSEWAAPGCDERCPVCLDDYQVHDDLLKITDCTHWFHRGCLEQWLSNANTCPVCRKRVKGKKRREQTTTDGQPEAGPSRRRNNDDDDDDLFVPGGGGGSNDPPPGAGAGAWPTFPPWYLYN</sequence>
<dbReference type="GO" id="GO:0016567">
    <property type="term" value="P:protein ubiquitination"/>
    <property type="evidence" value="ECO:0007669"/>
    <property type="project" value="TreeGrafter"/>
</dbReference>
<feature type="region of interest" description="Disordered" evidence="3">
    <location>
        <begin position="456"/>
        <end position="487"/>
    </location>
</feature>
<feature type="region of interest" description="Disordered" evidence="3">
    <location>
        <begin position="997"/>
        <end position="1104"/>
    </location>
</feature>
<feature type="compositionally biased region" description="Low complexity" evidence="3">
    <location>
        <begin position="139"/>
        <end position="150"/>
    </location>
</feature>
<feature type="region of interest" description="Disordered" evidence="3">
    <location>
        <begin position="878"/>
        <end position="925"/>
    </location>
</feature>
<feature type="compositionally biased region" description="Basic and acidic residues" evidence="3">
    <location>
        <begin position="561"/>
        <end position="570"/>
    </location>
</feature>
<organism evidence="5 6">
    <name type="scientific">Thelephora terrestris</name>
    <dbReference type="NCBI Taxonomy" id="56493"/>
    <lineage>
        <taxon>Eukaryota</taxon>
        <taxon>Fungi</taxon>
        <taxon>Dikarya</taxon>
        <taxon>Basidiomycota</taxon>
        <taxon>Agaricomycotina</taxon>
        <taxon>Agaricomycetes</taxon>
        <taxon>Thelephorales</taxon>
        <taxon>Thelephoraceae</taxon>
        <taxon>Thelephora</taxon>
    </lineage>
</organism>
<dbReference type="SMART" id="SM00184">
    <property type="entry name" value="RING"/>
    <property type="match status" value="1"/>
</dbReference>
<feature type="compositionally biased region" description="Low complexity" evidence="3">
    <location>
        <begin position="60"/>
        <end position="85"/>
    </location>
</feature>
<feature type="compositionally biased region" description="Polar residues" evidence="3">
    <location>
        <begin position="1075"/>
        <end position="1098"/>
    </location>
</feature>